<sequence length="149" mass="16144">MPTMIAAYAAGLLLTLCLAAWLTPRAWWRRANARALAVLVCGSALLGGVLHALFKPDAAPRAAMLAAAPPAEVPVAGAQYRVRDHLNLREHTGINARRLAVVPAGSRVTATGQRRGDWWQVSAVVDGRRLDGWASSLWLRRADEDSRVF</sequence>
<protein>
    <recommendedName>
        <fullName evidence="2">SH3b domain-containing protein</fullName>
    </recommendedName>
</protein>
<evidence type="ECO:0000313" key="3">
    <source>
        <dbReference type="EMBL" id="BDT58828.1"/>
    </source>
</evidence>
<dbReference type="EMBL" id="AP026966">
    <property type="protein sequence ID" value="BDT58828.1"/>
    <property type="molecule type" value="Genomic_DNA"/>
</dbReference>
<keyword evidence="1" id="KW-0812">Transmembrane</keyword>
<gene>
    <name evidence="3" type="ORF">MasN3_23220</name>
</gene>
<proteinExistence type="predicted"/>
<feature type="domain" description="SH3b" evidence="2">
    <location>
        <begin position="85"/>
        <end position="139"/>
    </location>
</feature>
<reference evidence="3" key="1">
    <citation type="submission" date="2022-11" db="EMBL/GenBank/DDBJ databases">
        <title>Isolation and characterization of PLA-degrading bacterium Massilia sp. from Antarctic soil.</title>
        <authorList>
            <person name="Sato K."/>
            <person name="Gomez-Fuentes C."/>
            <person name="Ahmad S.A."/>
            <person name="Zulkharnain A."/>
        </authorList>
    </citation>
    <scope>NUCLEOTIDE SEQUENCE</scope>
    <source>
        <strain evidence="3">N-3</strain>
    </source>
</reference>
<evidence type="ECO:0000259" key="2">
    <source>
        <dbReference type="Pfam" id="PF08239"/>
    </source>
</evidence>
<evidence type="ECO:0000256" key="1">
    <source>
        <dbReference type="SAM" id="Phobius"/>
    </source>
</evidence>
<organism evidence="3 4">
    <name type="scientific">Massilia varians</name>
    <dbReference type="NCBI Taxonomy" id="457921"/>
    <lineage>
        <taxon>Bacteria</taxon>
        <taxon>Pseudomonadati</taxon>
        <taxon>Pseudomonadota</taxon>
        <taxon>Betaproteobacteria</taxon>
        <taxon>Burkholderiales</taxon>
        <taxon>Oxalobacteraceae</taxon>
        <taxon>Telluria group</taxon>
        <taxon>Massilia</taxon>
    </lineage>
</organism>
<keyword evidence="1" id="KW-1133">Transmembrane helix</keyword>
<dbReference type="RefSeq" id="WP_281914267.1">
    <property type="nucleotide sequence ID" value="NZ_AP026966.1"/>
</dbReference>
<dbReference type="Proteomes" id="UP001163336">
    <property type="component" value="Chromosome"/>
</dbReference>
<dbReference type="InterPro" id="IPR003646">
    <property type="entry name" value="SH3-like_bac-type"/>
</dbReference>
<keyword evidence="4" id="KW-1185">Reference proteome</keyword>
<dbReference type="Pfam" id="PF08239">
    <property type="entry name" value="SH3_3"/>
    <property type="match status" value="1"/>
</dbReference>
<keyword evidence="1" id="KW-0472">Membrane</keyword>
<accession>A0ABM8C6I1</accession>
<dbReference type="Gene3D" id="2.30.30.40">
    <property type="entry name" value="SH3 Domains"/>
    <property type="match status" value="1"/>
</dbReference>
<feature type="transmembrane region" description="Helical" evidence="1">
    <location>
        <begin position="35"/>
        <end position="54"/>
    </location>
</feature>
<evidence type="ECO:0000313" key="4">
    <source>
        <dbReference type="Proteomes" id="UP001163336"/>
    </source>
</evidence>
<name>A0ABM8C6I1_9BURK</name>